<evidence type="ECO:0000313" key="2">
    <source>
        <dbReference type="Proteomes" id="UP000268014"/>
    </source>
</evidence>
<reference evidence="3" key="1">
    <citation type="submission" date="2017-02" db="UniProtKB">
        <authorList>
            <consortium name="WormBaseParasite"/>
        </authorList>
    </citation>
    <scope>IDENTIFICATION</scope>
</reference>
<reference evidence="1 2" key="2">
    <citation type="submission" date="2018-11" db="EMBL/GenBank/DDBJ databases">
        <authorList>
            <consortium name="Pathogen Informatics"/>
        </authorList>
    </citation>
    <scope>NUCLEOTIDE SEQUENCE [LARGE SCALE GENOMIC DNA]</scope>
    <source>
        <strain evidence="1 2">MHpl1</strain>
    </source>
</reference>
<evidence type="ECO:0000313" key="3">
    <source>
        <dbReference type="WBParaSite" id="HPLM_0000450301-mRNA-1"/>
    </source>
</evidence>
<dbReference type="AlphaFoldDB" id="A0A0N4W3T6"/>
<dbReference type="Proteomes" id="UP000268014">
    <property type="component" value="Unassembled WGS sequence"/>
</dbReference>
<proteinExistence type="predicted"/>
<name>A0A0N4W3T6_HAEPC</name>
<sequence>MEDSNVLSENEIAIVVRLQKIYQRALLRVMDSVYSFGRVPKNWEQHFILYKLV</sequence>
<dbReference type="EMBL" id="UZAF01016218">
    <property type="protein sequence ID" value="VDO23363.1"/>
    <property type="molecule type" value="Genomic_DNA"/>
</dbReference>
<gene>
    <name evidence="1" type="ORF">HPLM_LOCUS4495</name>
</gene>
<protein>
    <submittedName>
        <fullName evidence="1 3">Uncharacterized protein</fullName>
    </submittedName>
</protein>
<dbReference type="WBParaSite" id="HPLM_0000450301-mRNA-1">
    <property type="protein sequence ID" value="HPLM_0000450301-mRNA-1"/>
    <property type="gene ID" value="HPLM_0000450301"/>
</dbReference>
<evidence type="ECO:0000313" key="1">
    <source>
        <dbReference type="EMBL" id="VDO23363.1"/>
    </source>
</evidence>
<keyword evidence="2" id="KW-1185">Reference proteome</keyword>
<organism evidence="3">
    <name type="scientific">Haemonchus placei</name>
    <name type="common">Barber's pole worm</name>
    <dbReference type="NCBI Taxonomy" id="6290"/>
    <lineage>
        <taxon>Eukaryota</taxon>
        <taxon>Metazoa</taxon>
        <taxon>Ecdysozoa</taxon>
        <taxon>Nematoda</taxon>
        <taxon>Chromadorea</taxon>
        <taxon>Rhabditida</taxon>
        <taxon>Rhabditina</taxon>
        <taxon>Rhabditomorpha</taxon>
        <taxon>Strongyloidea</taxon>
        <taxon>Trichostrongylidae</taxon>
        <taxon>Haemonchus</taxon>
    </lineage>
</organism>
<accession>A0A0N4W3T6</accession>